<dbReference type="PROSITE" id="PS51469">
    <property type="entry name" value="SUN"/>
    <property type="match status" value="1"/>
</dbReference>
<feature type="domain" description="SUN" evidence="6">
    <location>
        <begin position="112"/>
        <end position="276"/>
    </location>
</feature>
<dbReference type="AlphaFoldDB" id="A0A8S9XSE1"/>
<keyword evidence="3 5" id="KW-1133">Transmembrane helix</keyword>
<comment type="subcellular location">
    <subcellularLocation>
        <location evidence="1">Membrane</location>
    </subcellularLocation>
</comment>
<dbReference type="OrthoDB" id="342281at2759"/>
<comment type="caution">
    <text evidence="7">The sequence shown here is derived from an EMBL/GenBank/DDBJ whole genome shotgun (WGS) entry which is preliminary data.</text>
</comment>
<dbReference type="Proteomes" id="UP000466442">
    <property type="component" value="Unassembled WGS sequence"/>
</dbReference>
<proteinExistence type="predicted"/>
<gene>
    <name evidence="7" type="ORF">GE061_011991</name>
</gene>
<evidence type="ECO:0000259" key="6">
    <source>
        <dbReference type="PROSITE" id="PS51469"/>
    </source>
</evidence>
<evidence type="ECO:0000256" key="5">
    <source>
        <dbReference type="SAM" id="Phobius"/>
    </source>
</evidence>
<dbReference type="InterPro" id="IPR045119">
    <property type="entry name" value="SUN1-5"/>
</dbReference>
<evidence type="ECO:0000256" key="2">
    <source>
        <dbReference type="ARBA" id="ARBA00022692"/>
    </source>
</evidence>
<evidence type="ECO:0000256" key="4">
    <source>
        <dbReference type="ARBA" id="ARBA00023136"/>
    </source>
</evidence>
<dbReference type="PANTHER" id="PTHR12911">
    <property type="entry name" value="SAD1/UNC-84-LIKE PROTEIN-RELATED"/>
    <property type="match status" value="1"/>
</dbReference>
<dbReference type="Gene3D" id="2.60.120.260">
    <property type="entry name" value="Galactose-binding domain-like"/>
    <property type="match status" value="1"/>
</dbReference>
<dbReference type="InterPro" id="IPR012919">
    <property type="entry name" value="SUN_dom"/>
</dbReference>
<reference evidence="7" key="1">
    <citation type="journal article" date="2021" name="Mol. Ecol. Resour.">
        <title>Apolygus lucorum genome provides insights into omnivorousness and mesophyll feeding.</title>
        <authorList>
            <person name="Liu Y."/>
            <person name="Liu H."/>
            <person name="Wang H."/>
            <person name="Huang T."/>
            <person name="Liu B."/>
            <person name="Yang B."/>
            <person name="Yin L."/>
            <person name="Li B."/>
            <person name="Zhang Y."/>
            <person name="Zhang S."/>
            <person name="Jiang F."/>
            <person name="Zhang X."/>
            <person name="Ren Y."/>
            <person name="Wang B."/>
            <person name="Wang S."/>
            <person name="Lu Y."/>
            <person name="Wu K."/>
            <person name="Fan W."/>
            <person name="Wang G."/>
        </authorList>
    </citation>
    <scope>NUCLEOTIDE SEQUENCE</scope>
    <source>
        <strain evidence="7">12Hb</strain>
    </source>
</reference>
<name>A0A8S9XSE1_APOLU</name>
<evidence type="ECO:0000256" key="1">
    <source>
        <dbReference type="ARBA" id="ARBA00004370"/>
    </source>
</evidence>
<dbReference type="GO" id="GO:0034993">
    <property type="term" value="C:meiotic nuclear membrane microtubule tethering complex"/>
    <property type="evidence" value="ECO:0007669"/>
    <property type="project" value="TreeGrafter"/>
</dbReference>
<evidence type="ECO:0000313" key="7">
    <source>
        <dbReference type="EMBL" id="KAF6211479.1"/>
    </source>
</evidence>
<keyword evidence="2 5" id="KW-0812">Transmembrane</keyword>
<dbReference type="PANTHER" id="PTHR12911:SF8">
    <property type="entry name" value="KLAROID PROTEIN-RELATED"/>
    <property type="match status" value="1"/>
</dbReference>
<sequence>MDDVSDLQQNLSSGRAPCRVRRCSLNYCLIIRIVRSVVFGLLVILVAVYLGHLLYTAEIKSCVEGLKEKFMLVKERCQHPCTGNDGGEDFVLTNEAGRVDEQHIRYLVRQVVNEYEVDRTGMTDFAMGALGGQVLSTPNTQTYAQSKGPSTILEPCNLPGDCWAFAGKSGSVVIRLFAKIVVTNVTLEHISRDLSPNGIASAPSIFSMVGLEDPEASTGHNFGSFVYNDNGPPLQTFPVRFTFVPPFEYIKVDFQDNHGHDDFTCIYRIRFHGRRSDKPIRTDRLPPLEET</sequence>
<protein>
    <recommendedName>
        <fullName evidence="6">SUN domain-containing protein</fullName>
    </recommendedName>
</protein>
<feature type="transmembrane region" description="Helical" evidence="5">
    <location>
        <begin position="29"/>
        <end position="55"/>
    </location>
</feature>
<keyword evidence="4 5" id="KW-0472">Membrane</keyword>
<dbReference type="Pfam" id="PF07738">
    <property type="entry name" value="Sad1_UNC"/>
    <property type="match status" value="1"/>
</dbReference>
<evidence type="ECO:0000313" key="8">
    <source>
        <dbReference type="Proteomes" id="UP000466442"/>
    </source>
</evidence>
<dbReference type="EMBL" id="WIXP02000004">
    <property type="protein sequence ID" value="KAF6211479.1"/>
    <property type="molecule type" value="Genomic_DNA"/>
</dbReference>
<organism evidence="7 8">
    <name type="scientific">Apolygus lucorum</name>
    <name type="common">Small green plant bug</name>
    <name type="synonym">Lygocoris lucorum</name>
    <dbReference type="NCBI Taxonomy" id="248454"/>
    <lineage>
        <taxon>Eukaryota</taxon>
        <taxon>Metazoa</taxon>
        <taxon>Ecdysozoa</taxon>
        <taxon>Arthropoda</taxon>
        <taxon>Hexapoda</taxon>
        <taxon>Insecta</taxon>
        <taxon>Pterygota</taxon>
        <taxon>Neoptera</taxon>
        <taxon>Paraneoptera</taxon>
        <taxon>Hemiptera</taxon>
        <taxon>Heteroptera</taxon>
        <taxon>Panheteroptera</taxon>
        <taxon>Cimicomorpha</taxon>
        <taxon>Miridae</taxon>
        <taxon>Mirini</taxon>
        <taxon>Apolygus</taxon>
    </lineage>
</organism>
<keyword evidence="8" id="KW-1185">Reference proteome</keyword>
<accession>A0A8S9XSE1</accession>
<evidence type="ECO:0000256" key="3">
    <source>
        <dbReference type="ARBA" id="ARBA00022989"/>
    </source>
</evidence>
<dbReference type="GO" id="GO:0043495">
    <property type="term" value="F:protein-membrane adaptor activity"/>
    <property type="evidence" value="ECO:0007669"/>
    <property type="project" value="TreeGrafter"/>
</dbReference>